<keyword evidence="1" id="KW-0472">Membrane</keyword>
<gene>
    <name evidence="2" type="ORF">B0I18_10193</name>
</gene>
<dbReference type="RefSeq" id="WP_181358275.1">
    <property type="nucleotide sequence ID" value="NZ_PYGD01000001.1"/>
</dbReference>
<evidence type="ECO:0000256" key="1">
    <source>
        <dbReference type="SAM" id="Phobius"/>
    </source>
</evidence>
<comment type="caution">
    <text evidence="2">The sequence shown here is derived from an EMBL/GenBank/DDBJ whole genome shotgun (WGS) entry which is preliminary data.</text>
</comment>
<name>A0A2P8D9P3_9BACT</name>
<keyword evidence="3" id="KW-1185">Reference proteome</keyword>
<accession>A0A2P8D9P3</accession>
<keyword evidence="1" id="KW-1133">Transmembrane helix</keyword>
<keyword evidence="1" id="KW-0812">Transmembrane</keyword>
<evidence type="ECO:0000313" key="2">
    <source>
        <dbReference type="EMBL" id="PSK93944.1"/>
    </source>
</evidence>
<dbReference type="EMBL" id="PYGD01000001">
    <property type="protein sequence ID" value="PSK93944.1"/>
    <property type="molecule type" value="Genomic_DNA"/>
</dbReference>
<reference evidence="2 3" key="1">
    <citation type="submission" date="2018-03" db="EMBL/GenBank/DDBJ databases">
        <title>Genomic Encyclopedia of Type Strains, Phase III (KMG-III): the genomes of soil and plant-associated and newly described type strains.</title>
        <authorList>
            <person name="Whitman W."/>
        </authorList>
    </citation>
    <scope>NUCLEOTIDE SEQUENCE [LARGE SCALE GENOMIC DNA]</scope>
    <source>
        <strain evidence="2 3">CGMCC 1.12700</strain>
    </source>
</reference>
<organism evidence="2 3">
    <name type="scientific">Taibaiella chishuiensis</name>
    <dbReference type="NCBI Taxonomy" id="1434707"/>
    <lineage>
        <taxon>Bacteria</taxon>
        <taxon>Pseudomonadati</taxon>
        <taxon>Bacteroidota</taxon>
        <taxon>Chitinophagia</taxon>
        <taxon>Chitinophagales</taxon>
        <taxon>Chitinophagaceae</taxon>
        <taxon>Taibaiella</taxon>
    </lineage>
</organism>
<dbReference type="Proteomes" id="UP000240572">
    <property type="component" value="Unassembled WGS sequence"/>
</dbReference>
<feature type="transmembrane region" description="Helical" evidence="1">
    <location>
        <begin position="12"/>
        <end position="33"/>
    </location>
</feature>
<proteinExistence type="predicted"/>
<evidence type="ECO:0000313" key="3">
    <source>
        <dbReference type="Proteomes" id="UP000240572"/>
    </source>
</evidence>
<dbReference type="AlphaFoldDB" id="A0A2P8D9P3"/>
<protein>
    <submittedName>
        <fullName evidence="2">Uncharacterized protein</fullName>
    </submittedName>
</protein>
<sequence>MAHKKNERDAWILKVLIPLALLLSAVYLLLWGYRFGRWLHQLLNG</sequence>